<sequence length="55" mass="5875">MPGTIDSAQVGFVPGRAIDTALYILAAAKIAATIDEPMRRSLEILLDFSKPNDSL</sequence>
<accession>A0AAV1V4Y1</accession>
<evidence type="ECO:0008006" key="3">
    <source>
        <dbReference type="Google" id="ProtNLM"/>
    </source>
</evidence>
<proteinExistence type="predicted"/>
<dbReference type="Proteomes" id="UP001162060">
    <property type="component" value="Unassembled WGS sequence"/>
</dbReference>
<evidence type="ECO:0000313" key="1">
    <source>
        <dbReference type="EMBL" id="CAK7940712.1"/>
    </source>
</evidence>
<gene>
    <name evidence="1" type="ORF">PM001_LOCUS25862</name>
</gene>
<dbReference type="EMBL" id="CAKLBY020000259">
    <property type="protein sequence ID" value="CAK7940712.1"/>
    <property type="molecule type" value="Genomic_DNA"/>
</dbReference>
<organism evidence="1 2">
    <name type="scientific">Peronospora matthiolae</name>
    <dbReference type="NCBI Taxonomy" id="2874970"/>
    <lineage>
        <taxon>Eukaryota</taxon>
        <taxon>Sar</taxon>
        <taxon>Stramenopiles</taxon>
        <taxon>Oomycota</taxon>
        <taxon>Peronosporomycetes</taxon>
        <taxon>Peronosporales</taxon>
        <taxon>Peronosporaceae</taxon>
        <taxon>Peronospora</taxon>
    </lineage>
</organism>
<name>A0AAV1V4Y1_9STRA</name>
<reference evidence="1" key="1">
    <citation type="submission" date="2024-01" db="EMBL/GenBank/DDBJ databases">
        <authorList>
            <person name="Webb A."/>
        </authorList>
    </citation>
    <scope>NUCLEOTIDE SEQUENCE</scope>
    <source>
        <strain evidence="1">Pm1</strain>
    </source>
</reference>
<dbReference type="AlphaFoldDB" id="A0AAV1V4Y1"/>
<comment type="caution">
    <text evidence="1">The sequence shown here is derived from an EMBL/GenBank/DDBJ whole genome shotgun (WGS) entry which is preliminary data.</text>
</comment>
<protein>
    <recommendedName>
        <fullName evidence="3">Reverse transcriptase domain-containing protein</fullName>
    </recommendedName>
</protein>
<evidence type="ECO:0000313" key="2">
    <source>
        <dbReference type="Proteomes" id="UP001162060"/>
    </source>
</evidence>